<feature type="non-terminal residue" evidence="1">
    <location>
        <position position="1"/>
    </location>
</feature>
<organism evidence="1 2">
    <name type="scientific">Kouleothrix aurantiaca</name>
    <dbReference type="NCBI Taxonomy" id="186479"/>
    <lineage>
        <taxon>Bacteria</taxon>
        <taxon>Bacillati</taxon>
        <taxon>Chloroflexota</taxon>
        <taxon>Chloroflexia</taxon>
        <taxon>Chloroflexales</taxon>
        <taxon>Roseiflexineae</taxon>
        <taxon>Roseiflexaceae</taxon>
        <taxon>Kouleothrix</taxon>
    </lineage>
</organism>
<gene>
    <name evidence="1" type="ORF">SE17_29175</name>
</gene>
<dbReference type="Proteomes" id="UP000050509">
    <property type="component" value="Unassembled WGS sequence"/>
</dbReference>
<dbReference type="AlphaFoldDB" id="A0A0P9FBU5"/>
<feature type="non-terminal residue" evidence="1">
    <location>
        <position position="552"/>
    </location>
</feature>
<evidence type="ECO:0000313" key="2">
    <source>
        <dbReference type="Proteomes" id="UP000050509"/>
    </source>
</evidence>
<reference evidence="1 2" key="1">
    <citation type="submission" date="2015-09" db="EMBL/GenBank/DDBJ databases">
        <title>Draft genome sequence of Kouleothrix aurantiaca JCM 19913.</title>
        <authorList>
            <person name="Hemp J."/>
        </authorList>
    </citation>
    <scope>NUCLEOTIDE SEQUENCE [LARGE SCALE GENOMIC DNA]</scope>
    <source>
        <strain evidence="1 2">COM-B</strain>
    </source>
</reference>
<dbReference type="EMBL" id="LJCR01001606">
    <property type="protein sequence ID" value="KPV50056.1"/>
    <property type="molecule type" value="Genomic_DNA"/>
</dbReference>
<protein>
    <submittedName>
        <fullName evidence="1">Uncharacterized protein</fullName>
    </submittedName>
</protein>
<accession>A0A0P9FBU5</accession>
<sequence>AHVRTTAPGWAHAILSAEGVRELAEGSVRADAQRTVIVAAGAIAANLLPEGVALSAETRAAAAAVVREPDQEHAAALVRALEDESNRAGIVVGQPPAWAAQTHPGWRAVARGVVDSSADMIALANGALPPEGADEVAQLTRCADTIRSGSAAPAELRGAAQDYLNDHIRNRAEFARALAFAAGTPQCPDCGQFVGQSGHVCPARAFDPSAAAAAIQGMHPAVAGALRENISSDVVTTVPGTNSTAAPTVSPITTPAAPRVLQPISGADFAAALAAGRNPSEYVADQRAAAQASALGIDPNTLAGAFGGTLLGPSFQAAFQAAADALGRGDLTGAAAALQGGVQPLSDDQMRTLFLGGGTLHPDGSMTAPDGSLIAPAGTFAQAAAGLTTPTVMPERDPNALLTALGLAPGGNGGSGDGDGGDGDDDADAKGLKCGTCGQFMGREPHVCQPAWLENYPAELSGRAEQFVRGLPGIVELANGSKPLGSGPHSTSERRALETYATHMVEIGGVGEDAIKIAEAYLDQPYRNAQAFAAIVAIAAGTQKCPDCGQFM</sequence>
<evidence type="ECO:0000313" key="1">
    <source>
        <dbReference type="EMBL" id="KPV50056.1"/>
    </source>
</evidence>
<comment type="caution">
    <text evidence="1">The sequence shown here is derived from an EMBL/GenBank/DDBJ whole genome shotgun (WGS) entry which is preliminary data.</text>
</comment>
<keyword evidence="2" id="KW-1185">Reference proteome</keyword>
<proteinExistence type="predicted"/>
<name>A0A0P9FBU5_9CHLR</name>